<comment type="caution">
    <text evidence="7">The sequence shown here is derived from an EMBL/GenBank/DDBJ whole genome shotgun (WGS) entry which is preliminary data.</text>
</comment>
<evidence type="ECO:0000256" key="4">
    <source>
        <dbReference type="RuleBase" id="RU369062"/>
    </source>
</evidence>
<comment type="similarity">
    <text evidence="1 4">Belongs to the polyphosphate kinase 2 (PPK2) family. Class I subfamily.</text>
</comment>
<keyword evidence="3 4" id="KW-0418">Kinase</keyword>
<comment type="subunit">
    <text evidence="4">Homotetramer.</text>
</comment>
<dbReference type="Proteomes" id="UP000713964">
    <property type="component" value="Unassembled WGS sequence"/>
</dbReference>
<name>A0A930LLK3_9MICC</name>
<proteinExistence type="inferred from homology"/>
<dbReference type="PANTHER" id="PTHR34383">
    <property type="entry name" value="POLYPHOSPHATE:AMP PHOSPHOTRANSFERASE-RELATED"/>
    <property type="match status" value="1"/>
</dbReference>
<evidence type="ECO:0000313" key="7">
    <source>
        <dbReference type="EMBL" id="MBF1658698.1"/>
    </source>
</evidence>
<evidence type="ECO:0000259" key="5">
    <source>
        <dbReference type="Pfam" id="PF03976"/>
    </source>
</evidence>
<evidence type="ECO:0000313" key="9">
    <source>
        <dbReference type="Proteomes" id="UP000713964"/>
    </source>
</evidence>
<dbReference type="Proteomes" id="UP000756427">
    <property type="component" value="Unassembled WGS sequence"/>
</dbReference>
<dbReference type="PIRSF" id="PIRSF028756">
    <property type="entry name" value="PPK2_prd"/>
    <property type="match status" value="1"/>
</dbReference>
<dbReference type="InterPro" id="IPR022486">
    <property type="entry name" value="PPK2_PA0141"/>
</dbReference>
<comment type="function">
    <text evidence="4">Uses inorganic polyphosphate (polyP) as a donor to convert GDP to GTP or ADP to ATP.</text>
</comment>
<evidence type="ECO:0000256" key="2">
    <source>
        <dbReference type="ARBA" id="ARBA00022679"/>
    </source>
</evidence>
<protein>
    <recommendedName>
        <fullName evidence="4">ADP/GDP-polyphosphate phosphotransferase</fullName>
        <ecNumber evidence="4">2.7.4.-</ecNumber>
    </recommendedName>
    <alternativeName>
        <fullName evidence="4">Polyphosphate kinase PPK2</fullName>
    </alternativeName>
</protein>
<dbReference type="AlphaFoldDB" id="A0A930LLK3"/>
<evidence type="ECO:0000313" key="6">
    <source>
        <dbReference type="EMBL" id="MBF1656434.1"/>
    </source>
</evidence>
<sequence length="310" mass="35876">MKPQARRTSVVEDYSAELDEMASLTRALGKDKKDDETSQAWKKGYPYDTKLSRKAYEKEKRALQIELLKLQLWAKSTGQKILIIFEGRDAAGKGGSIKRFTEHLNPRGARVVALEKPTDIEQTQWYFQRYIKHLPSGGEIVLMDRSWYNRAGVERVMGYCTQAQYFEFMREVPDLERMLVNSGIHIIKFWFSVTREEQLARFTSRRTDPVRQWKLSPTDLASLDKWDDYTAAKEAMFFYTHTGDAPWTVIKSNDKKRARLEAMRYVLSQFDYPSKDEAVVGELDSLIVRSASHVFEDESGDSPDGFPVVK</sequence>
<dbReference type="GO" id="GO:0006793">
    <property type="term" value="P:phosphorus metabolic process"/>
    <property type="evidence" value="ECO:0007669"/>
    <property type="project" value="InterPro"/>
</dbReference>
<dbReference type="EC" id="2.7.4.-" evidence="4"/>
<dbReference type="InterPro" id="IPR022488">
    <property type="entry name" value="PPK2-related"/>
</dbReference>
<gene>
    <name evidence="7" type="primary">ppk2</name>
    <name evidence="7" type="ORF">HXO58_02530</name>
    <name evidence="6" type="ORF">HXO61_00630</name>
    <name evidence="8" type="ORF">HXO64_02785</name>
</gene>
<dbReference type="Pfam" id="PF03976">
    <property type="entry name" value="PPK2"/>
    <property type="match status" value="1"/>
</dbReference>
<feature type="domain" description="Polyphosphate kinase-2-related" evidence="5">
    <location>
        <begin position="51"/>
        <end position="276"/>
    </location>
</feature>
<reference evidence="7" key="1">
    <citation type="submission" date="2020-04" db="EMBL/GenBank/DDBJ databases">
        <title>Deep metagenomics examines the oral microbiome during advanced dental caries in children, revealing novel taxa and co-occurrences with host molecules.</title>
        <authorList>
            <person name="Baker J.L."/>
            <person name="Morton J.T."/>
            <person name="Dinis M."/>
            <person name="Alvarez R."/>
            <person name="Tran N.C."/>
            <person name="Knight R."/>
            <person name="Edlund A."/>
        </authorList>
    </citation>
    <scope>NUCLEOTIDE SEQUENCE</scope>
    <source>
        <strain evidence="7">JCVI_29_bin.11</strain>
        <strain evidence="6">JCVI_39_bin.18</strain>
        <strain evidence="8">JCVI_44_bin.2</strain>
    </source>
</reference>
<dbReference type="Gene3D" id="3.40.50.300">
    <property type="entry name" value="P-loop containing nucleotide triphosphate hydrolases"/>
    <property type="match status" value="1"/>
</dbReference>
<organism evidence="7 9">
    <name type="scientific">Rothia mucilaginosa</name>
    <dbReference type="NCBI Taxonomy" id="43675"/>
    <lineage>
        <taxon>Bacteria</taxon>
        <taxon>Bacillati</taxon>
        <taxon>Actinomycetota</taxon>
        <taxon>Actinomycetes</taxon>
        <taxon>Micrococcales</taxon>
        <taxon>Micrococcaceae</taxon>
        <taxon>Rothia</taxon>
    </lineage>
</organism>
<dbReference type="Proteomes" id="UP000770330">
    <property type="component" value="Unassembled WGS sequence"/>
</dbReference>
<dbReference type="NCBIfam" id="TIGR03707">
    <property type="entry name" value="PPK2_P_aer"/>
    <property type="match status" value="1"/>
</dbReference>
<evidence type="ECO:0000256" key="3">
    <source>
        <dbReference type="ARBA" id="ARBA00022777"/>
    </source>
</evidence>
<dbReference type="InterPro" id="IPR027417">
    <property type="entry name" value="P-loop_NTPase"/>
</dbReference>
<evidence type="ECO:0000256" key="1">
    <source>
        <dbReference type="ARBA" id="ARBA00009924"/>
    </source>
</evidence>
<evidence type="ECO:0000313" key="8">
    <source>
        <dbReference type="EMBL" id="MBF1663462.1"/>
    </source>
</evidence>
<dbReference type="EMBL" id="JABZXR010000008">
    <property type="protein sequence ID" value="MBF1663462.1"/>
    <property type="molecule type" value="Genomic_DNA"/>
</dbReference>
<accession>A0A930LLK3</accession>
<keyword evidence="2 4" id="KW-0808">Transferase</keyword>
<dbReference type="EMBL" id="JABZXL010000004">
    <property type="protein sequence ID" value="MBF1658698.1"/>
    <property type="molecule type" value="Genomic_DNA"/>
</dbReference>
<dbReference type="SUPFAM" id="SSF52540">
    <property type="entry name" value="P-loop containing nucleoside triphosphate hydrolases"/>
    <property type="match status" value="1"/>
</dbReference>
<dbReference type="InterPro" id="IPR016898">
    <property type="entry name" value="Polyphosphate_phosphotransfera"/>
</dbReference>
<dbReference type="GO" id="GO:0008976">
    <property type="term" value="F:polyphosphate kinase activity"/>
    <property type="evidence" value="ECO:0007669"/>
    <property type="project" value="UniProtKB-UniRule"/>
</dbReference>
<dbReference type="PANTHER" id="PTHR34383:SF1">
    <property type="entry name" value="ADP-POLYPHOSPHATE PHOSPHOTRANSFERASE"/>
    <property type="match status" value="1"/>
</dbReference>
<dbReference type="EMBL" id="JABZXO010000001">
    <property type="protein sequence ID" value="MBF1656434.1"/>
    <property type="molecule type" value="Genomic_DNA"/>
</dbReference>